<accession>A0A0G1KNE7</accession>
<organism evidence="1 2">
    <name type="scientific">Candidatus Collierbacteria bacterium GW2011_GWA2_44_99</name>
    <dbReference type="NCBI Taxonomy" id="1618380"/>
    <lineage>
        <taxon>Bacteria</taxon>
        <taxon>Candidatus Collieribacteriota</taxon>
    </lineage>
</organism>
<reference evidence="1 2" key="1">
    <citation type="journal article" date="2015" name="Nature">
        <title>rRNA introns, odd ribosomes, and small enigmatic genomes across a large radiation of phyla.</title>
        <authorList>
            <person name="Brown C.T."/>
            <person name="Hug L.A."/>
            <person name="Thomas B.C."/>
            <person name="Sharon I."/>
            <person name="Castelle C.J."/>
            <person name="Singh A."/>
            <person name="Wilkins M.J."/>
            <person name="Williams K.H."/>
            <person name="Banfield J.F."/>
        </authorList>
    </citation>
    <scope>NUCLEOTIDE SEQUENCE [LARGE SCALE GENOMIC DNA]</scope>
</reference>
<dbReference type="Proteomes" id="UP000034797">
    <property type="component" value="Unassembled WGS sequence"/>
</dbReference>
<dbReference type="EMBL" id="LCJW01000040">
    <property type="protein sequence ID" value="KKT85181.1"/>
    <property type="molecule type" value="Genomic_DNA"/>
</dbReference>
<evidence type="ECO:0000313" key="2">
    <source>
        <dbReference type="Proteomes" id="UP000034797"/>
    </source>
</evidence>
<dbReference type="AlphaFoldDB" id="A0A0G1KNE7"/>
<name>A0A0G1KNE7_9BACT</name>
<gene>
    <name evidence="1" type="ORF">UW84_C0040G0005</name>
</gene>
<comment type="caution">
    <text evidence="1">The sequence shown here is derived from an EMBL/GenBank/DDBJ whole genome shotgun (WGS) entry which is preliminary data.</text>
</comment>
<sequence length="75" mass="8565">MWIVSPNEHKVRIQAKMTTGICVRGSVIMAIMLKKSKNKVIKIAKNKSKRLVFMVSPKFKDLRLGRVRVLDEVGL</sequence>
<proteinExistence type="predicted"/>
<protein>
    <submittedName>
        <fullName evidence="1">Uncharacterized protein</fullName>
    </submittedName>
</protein>
<evidence type="ECO:0000313" key="1">
    <source>
        <dbReference type="EMBL" id="KKT85181.1"/>
    </source>
</evidence>